<evidence type="ECO:0000256" key="3">
    <source>
        <dbReference type="ARBA" id="ARBA00022771"/>
    </source>
</evidence>
<dbReference type="GO" id="GO:0003677">
    <property type="term" value="F:DNA binding"/>
    <property type="evidence" value="ECO:0007669"/>
    <property type="project" value="InterPro"/>
</dbReference>
<dbReference type="AlphaFoldDB" id="A0A8H3R725"/>
<evidence type="ECO:0000256" key="6">
    <source>
        <dbReference type="ARBA" id="ARBA00023163"/>
    </source>
</evidence>
<evidence type="ECO:0000313" key="10">
    <source>
        <dbReference type="EMBL" id="GET02290.1"/>
    </source>
</evidence>
<dbReference type="GO" id="GO:0005634">
    <property type="term" value="C:nucleus"/>
    <property type="evidence" value="ECO:0007669"/>
    <property type="project" value="UniProtKB-SubCell"/>
</dbReference>
<keyword evidence="5" id="KW-0805">Transcription regulation</keyword>
<name>A0A8H3R725_9GLOM</name>
<dbReference type="PANTHER" id="PTHR46481:SF10">
    <property type="entry name" value="ZINC FINGER BED DOMAIN-CONTAINING PROTEIN 39"/>
    <property type="match status" value="1"/>
</dbReference>
<evidence type="ECO:0000259" key="9">
    <source>
        <dbReference type="Pfam" id="PF02892"/>
    </source>
</evidence>
<evidence type="ECO:0000256" key="7">
    <source>
        <dbReference type="ARBA" id="ARBA00023242"/>
    </source>
</evidence>
<proteinExistence type="predicted"/>
<keyword evidence="6" id="KW-0804">Transcription</keyword>
<evidence type="ECO:0000256" key="5">
    <source>
        <dbReference type="ARBA" id="ARBA00023015"/>
    </source>
</evidence>
<dbReference type="SMART" id="SM00614">
    <property type="entry name" value="ZnF_BED"/>
    <property type="match status" value="1"/>
</dbReference>
<keyword evidence="3" id="KW-0863">Zinc-finger</keyword>
<dbReference type="SUPFAM" id="SSF53098">
    <property type="entry name" value="Ribonuclease H-like"/>
    <property type="match status" value="1"/>
</dbReference>
<dbReference type="GO" id="GO:0008270">
    <property type="term" value="F:zinc ion binding"/>
    <property type="evidence" value="ECO:0007669"/>
    <property type="project" value="UniProtKB-KW"/>
</dbReference>
<keyword evidence="2" id="KW-0479">Metal-binding</keyword>
<feature type="compositionally biased region" description="Basic and acidic residues" evidence="8">
    <location>
        <begin position="1"/>
        <end position="18"/>
    </location>
</feature>
<evidence type="ECO:0000256" key="8">
    <source>
        <dbReference type="SAM" id="MobiDB-lite"/>
    </source>
</evidence>
<evidence type="ECO:0000256" key="1">
    <source>
        <dbReference type="ARBA" id="ARBA00004123"/>
    </source>
</evidence>
<organism evidence="10 11">
    <name type="scientific">Rhizophagus clarus</name>
    <dbReference type="NCBI Taxonomy" id="94130"/>
    <lineage>
        <taxon>Eukaryota</taxon>
        <taxon>Fungi</taxon>
        <taxon>Fungi incertae sedis</taxon>
        <taxon>Mucoromycota</taxon>
        <taxon>Glomeromycotina</taxon>
        <taxon>Glomeromycetes</taxon>
        <taxon>Glomerales</taxon>
        <taxon>Glomeraceae</taxon>
        <taxon>Rhizophagus</taxon>
    </lineage>
</organism>
<evidence type="ECO:0000256" key="4">
    <source>
        <dbReference type="ARBA" id="ARBA00022833"/>
    </source>
</evidence>
<dbReference type="SUPFAM" id="SSF57667">
    <property type="entry name" value="beta-beta-alpha zinc fingers"/>
    <property type="match status" value="1"/>
</dbReference>
<dbReference type="GO" id="GO:0009791">
    <property type="term" value="P:post-embryonic development"/>
    <property type="evidence" value="ECO:0007669"/>
    <property type="project" value="UniProtKB-ARBA"/>
</dbReference>
<comment type="subcellular location">
    <subcellularLocation>
        <location evidence="1">Nucleus</location>
    </subcellularLocation>
</comment>
<keyword evidence="4" id="KW-0862">Zinc</keyword>
<dbReference type="Pfam" id="PF02892">
    <property type="entry name" value="zf-BED"/>
    <property type="match status" value="1"/>
</dbReference>
<dbReference type="OrthoDB" id="2432905at2759"/>
<gene>
    <name evidence="10" type="ORF">RCL2_002867400</name>
</gene>
<comment type="caution">
    <text evidence="10">The sequence shown here is derived from an EMBL/GenBank/DDBJ whole genome shotgun (WGS) entry which is preliminary data.</text>
</comment>
<feature type="domain" description="BED-type" evidence="9">
    <location>
        <begin position="56"/>
        <end position="102"/>
    </location>
</feature>
<dbReference type="InterPro" id="IPR003656">
    <property type="entry name" value="Znf_BED"/>
</dbReference>
<sequence length="409" mass="46893">MDRNNKKRKEIDNNEHELNNIAEGSSAAAQRQNIDHPPVKKAKLKKNTTKTRTSWVWNYFEISDDNTEARCKVIEDDGMECGLKILYTGSTGNLIKHLARKHTLIKNSGSSVEYKGKFKQVKITTMVKSANHGTYSNRVQERYRQEVLDYILEDIQPISCELYDLIIKEAKSITFTADCWFSRSHHPYIGATATWCGSNFNIKVTFLSIEQFDHPHTRAIDAIPGATRIPCVAHTLQLAVGKCLEPCLKHIAHKGNGKVQKVLKVKTDVVTRWNSTFYAWKRLLKLRLAIATGKNQLDEWSFMKSLLNILPPVEEITQKLSGSKYSENTDYNDEDTVFEALLGESDDEDNIDEVKYELYTDTNGRRRKKKKPIDISSPFDPTGVEIKVRKILYRVISQFGEILDLWQAY</sequence>
<accession>A0A8H3R725</accession>
<dbReference type="InterPro" id="IPR052035">
    <property type="entry name" value="ZnF_BED_domain_contain"/>
</dbReference>
<evidence type="ECO:0000256" key="2">
    <source>
        <dbReference type="ARBA" id="ARBA00022723"/>
    </source>
</evidence>
<dbReference type="EMBL" id="BLAL01000306">
    <property type="protein sequence ID" value="GET02290.1"/>
    <property type="molecule type" value="Genomic_DNA"/>
</dbReference>
<dbReference type="InterPro" id="IPR012337">
    <property type="entry name" value="RNaseH-like_sf"/>
</dbReference>
<dbReference type="InterPro" id="IPR036236">
    <property type="entry name" value="Znf_C2H2_sf"/>
</dbReference>
<dbReference type="PANTHER" id="PTHR46481">
    <property type="entry name" value="ZINC FINGER BED DOMAIN-CONTAINING PROTEIN 4"/>
    <property type="match status" value="1"/>
</dbReference>
<protein>
    <submittedName>
        <fullName evidence="10">Zinc finger BED domain-containing protein 4-like</fullName>
    </submittedName>
</protein>
<dbReference type="Proteomes" id="UP000615446">
    <property type="component" value="Unassembled WGS sequence"/>
</dbReference>
<reference evidence="10" key="1">
    <citation type="submission" date="2019-10" db="EMBL/GenBank/DDBJ databases">
        <title>Conservation and host-specific expression of non-tandemly repeated heterogenous ribosome RNA gene in arbuscular mycorrhizal fungi.</title>
        <authorList>
            <person name="Maeda T."/>
            <person name="Kobayashi Y."/>
            <person name="Nakagawa T."/>
            <person name="Ezawa T."/>
            <person name="Yamaguchi K."/>
            <person name="Bino T."/>
            <person name="Nishimoto Y."/>
            <person name="Shigenobu S."/>
            <person name="Kawaguchi M."/>
        </authorList>
    </citation>
    <scope>NUCLEOTIDE SEQUENCE</scope>
    <source>
        <strain evidence="10">HR1</strain>
    </source>
</reference>
<evidence type="ECO:0000313" key="11">
    <source>
        <dbReference type="Proteomes" id="UP000615446"/>
    </source>
</evidence>
<keyword evidence="7" id="KW-0539">Nucleus</keyword>
<feature type="region of interest" description="Disordered" evidence="8">
    <location>
        <begin position="1"/>
        <end position="47"/>
    </location>
</feature>